<dbReference type="InterPro" id="IPR011992">
    <property type="entry name" value="EF-hand-dom_pair"/>
</dbReference>
<accession>A0A8B7ZB09</accession>
<dbReference type="PANTHER" id="PTHR20875:SF5">
    <property type="entry name" value="EF-HAND DOMAIN-CONTAINING PROTEIN"/>
    <property type="match status" value="1"/>
</dbReference>
<dbReference type="InterPro" id="IPR015070">
    <property type="entry name" value="EF_hand_DJBP"/>
</dbReference>
<dbReference type="AlphaFoldDB" id="A0A8B7ZB09"/>
<evidence type="ECO:0000256" key="2">
    <source>
        <dbReference type="ARBA" id="ARBA00022737"/>
    </source>
</evidence>
<feature type="domain" description="EF-hand" evidence="5">
    <location>
        <begin position="875"/>
        <end position="910"/>
    </location>
</feature>
<evidence type="ECO:0000256" key="4">
    <source>
        <dbReference type="SAM" id="MobiDB-lite"/>
    </source>
</evidence>
<dbReference type="OMA" id="KVDYMWD"/>
<reference evidence="7" key="1">
    <citation type="submission" date="2025-08" db="UniProtKB">
        <authorList>
            <consortium name="RefSeq"/>
        </authorList>
    </citation>
    <scope>IDENTIFICATION</scope>
</reference>
<keyword evidence="1" id="KW-0597">Phosphoprotein</keyword>
<dbReference type="InterPro" id="IPR002048">
    <property type="entry name" value="EF_hand_dom"/>
</dbReference>
<organism evidence="6 7">
    <name type="scientific">Acanthaster planci</name>
    <name type="common">Crown-of-thorns starfish</name>
    <dbReference type="NCBI Taxonomy" id="133434"/>
    <lineage>
        <taxon>Eukaryota</taxon>
        <taxon>Metazoa</taxon>
        <taxon>Echinodermata</taxon>
        <taxon>Eleutherozoa</taxon>
        <taxon>Asterozoa</taxon>
        <taxon>Asteroidea</taxon>
        <taxon>Valvatacea</taxon>
        <taxon>Valvatida</taxon>
        <taxon>Acanthasteridae</taxon>
        <taxon>Acanthaster</taxon>
    </lineage>
</organism>
<dbReference type="PANTHER" id="PTHR20875">
    <property type="entry name" value="EF-HAND CALCIUM-BINDING DOMAIN-CONTAINING PROTEIN 6-RELATED"/>
    <property type="match status" value="1"/>
</dbReference>
<dbReference type="PROSITE" id="PS50222">
    <property type="entry name" value="EF_HAND_2"/>
    <property type="match status" value="2"/>
</dbReference>
<dbReference type="InterPro" id="IPR052603">
    <property type="entry name" value="EFCB6"/>
</dbReference>
<dbReference type="SMART" id="SM00054">
    <property type="entry name" value="EFh"/>
    <property type="match status" value="8"/>
</dbReference>
<feature type="domain" description="EF-hand" evidence="5">
    <location>
        <begin position="760"/>
        <end position="795"/>
    </location>
</feature>
<gene>
    <name evidence="7" type="primary">LOC110985419</name>
</gene>
<dbReference type="Pfam" id="PF08976">
    <property type="entry name" value="EF-hand_11"/>
    <property type="match status" value="1"/>
</dbReference>
<evidence type="ECO:0000313" key="7">
    <source>
        <dbReference type="RefSeq" id="XP_022102162.1"/>
    </source>
</evidence>
<evidence type="ECO:0000256" key="1">
    <source>
        <dbReference type="ARBA" id="ARBA00022553"/>
    </source>
</evidence>
<evidence type="ECO:0000259" key="5">
    <source>
        <dbReference type="PROSITE" id="PS50222"/>
    </source>
</evidence>
<dbReference type="CDD" id="cd00051">
    <property type="entry name" value="EFh"/>
    <property type="match status" value="2"/>
</dbReference>
<dbReference type="GO" id="GO:0005509">
    <property type="term" value="F:calcium ion binding"/>
    <property type="evidence" value="ECO:0007669"/>
    <property type="project" value="InterPro"/>
</dbReference>
<feature type="region of interest" description="Disordered" evidence="4">
    <location>
        <begin position="48"/>
        <end position="67"/>
    </location>
</feature>
<dbReference type="GeneID" id="110985419"/>
<keyword evidence="3" id="KW-0106">Calcium</keyword>
<dbReference type="RefSeq" id="XP_022102162.1">
    <property type="nucleotide sequence ID" value="XM_022246470.1"/>
</dbReference>
<proteinExistence type="predicted"/>
<dbReference type="OrthoDB" id="26525at2759"/>
<feature type="region of interest" description="Disordered" evidence="4">
    <location>
        <begin position="1"/>
        <end position="40"/>
    </location>
</feature>
<dbReference type="SUPFAM" id="SSF47473">
    <property type="entry name" value="EF-hand"/>
    <property type="match status" value="4"/>
</dbReference>
<dbReference type="Pfam" id="PF13499">
    <property type="entry name" value="EF-hand_7"/>
    <property type="match status" value="2"/>
</dbReference>
<sequence>MSQAVISRPASVLNVGPRSSHGVPTNLPEIQHPLSRLGNPEKLNVRGLASQQGARPGSHPALGEPQMSFSAPRLSVSAGGLGAGGEAARRSLPKIPRPFSNIPEGVEVVEAEDQTKTRLPVFGSRADLTSRAENRAVSVASRMSRPETRVRLEVDEIEMILREKVKKSYFELRKLFVSNDPEGRGIVSREALNRILITFAGRFISTKQFNALLARFRLSENKVIKLEDFYACLRETITRNEMPAWMDPVNRGPADKITMSATQVHAQLKEKARQRFLDVAEMIPQMNPGGTGRILKPEFRNALNKMLFFMDDDEFEKLWNRYDTDGLGVIKGERLVNKLGISLRSGTAMPLEEGFRSGAGSPELSPRGSPRRPRRLEAERSKSLDIERWLKDKFRQGYYKMKKDFEKYDIEKKGEVELSKFREVLERFDLKLDTMQLDAFLSRCNLTVHPKTRAVSYLDFLQRFQDRSDAGLPHKILLNPEHMYNRSVRADSPGAATNVTAAEARMMGLFQTDFLALLGMFHKIDKLRTNVISQQEFRAAIQSRYNIDMTDEEFGALVDRLPLDDEGNVKYVDFMADFDTRGGVAPSLLDTKSVYNRSSSPEDMAMDQGPTGLRDSYEEPMDFEEFKKGRPLKEISAAVKALLRDRFTEVEEVFRELDEQNTKHMTQEMMFRMFKKLNMKPEITRGEIRRLWDTFITSQNRTYSFLEFVRHFGYSMKSAAFPNAKISPPKRGDSDFLIRSRKLNCAADMLEDNLRSKVDYMWDDLRKEFLGLDVYGTGFISKEEFRDVLQELCVHLSPYELDALCSKFEIKQDGRVSYVEFLKPFALRKQTHRYGNNMLSLLTHPQAEVPIAPIVNEPVKGLSGITARLRQRLVGDWRTLRRAFKKMDLGHTGYLSLPEFRNVLRLCNMVLDEDEVYHVMSEFDEKMDGKINYNKFLTETFNADVKAP</sequence>
<evidence type="ECO:0000313" key="6">
    <source>
        <dbReference type="Proteomes" id="UP000694845"/>
    </source>
</evidence>
<dbReference type="KEGG" id="aplc:110985419"/>
<keyword evidence="6" id="KW-1185">Reference proteome</keyword>
<dbReference type="Proteomes" id="UP000694845">
    <property type="component" value="Unplaced"/>
</dbReference>
<dbReference type="Gene3D" id="1.10.238.10">
    <property type="entry name" value="EF-hand"/>
    <property type="match status" value="7"/>
</dbReference>
<evidence type="ECO:0000256" key="3">
    <source>
        <dbReference type="ARBA" id="ARBA00022837"/>
    </source>
</evidence>
<name>A0A8B7ZB09_ACAPL</name>
<keyword evidence="2" id="KW-0677">Repeat</keyword>
<protein>
    <submittedName>
        <fullName evidence="7">EF-hand calcium-binding domain-containing protein 6-like</fullName>
    </submittedName>
</protein>
<feature type="region of interest" description="Disordered" evidence="4">
    <location>
        <begin position="352"/>
        <end position="379"/>
    </location>
</feature>